<gene>
    <name evidence="2" type="ORF">UFOVP53_100</name>
</gene>
<evidence type="ECO:0000313" key="2">
    <source>
        <dbReference type="EMBL" id="CAB4125286.1"/>
    </source>
</evidence>
<name>A0A6J5KW58_9CAUD</name>
<dbReference type="EMBL" id="LR796189">
    <property type="protein sequence ID" value="CAB4125286.1"/>
    <property type="molecule type" value="Genomic_DNA"/>
</dbReference>
<feature type="region of interest" description="Disordered" evidence="1">
    <location>
        <begin position="1"/>
        <end position="21"/>
    </location>
</feature>
<evidence type="ECO:0000256" key="1">
    <source>
        <dbReference type="SAM" id="MobiDB-lite"/>
    </source>
</evidence>
<organism evidence="2">
    <name type="scientific">uncultured Caudovirales phage</name>
    <dbReference type="NCBI Taxonomy" id="2100421"/>
    <lineage>
        <taxon>Viruses</taxon>
        <taxon>Duplodnaviria</taxon>
        <taxon>Heunggongvirae</taxon>
        <taxon>Uroviricota</taxon>
        <taxon>Caudoviricetes</taxon>
        <taxon>Peduoviridae</taxon>
        <taxon>Maltschvirus</taxon>
        <taxon>Maltschvirus maltsch</taxon>
    </lineage>
</organism>
<proteinExistence type="predicted"/>
<feature type="compositionally biased region" description="Basic and acidic residues" evidence="1">
    <location>
        <begin position="9"/>
        <end position="19"/>
    </location>
</feature>
<protein>
    <submittedName>
        <fullName evidence="2">Uncharacterized protein</fullName>
    </submittedName>
</protein>
<sequence>MKRYHLKRIKEENDLDHHTPPSCRKRFNSVERQYAKREIHKAQEVLIEDKEIKTRDIYDLQIALDRKLNNITFNFARTLHNFGIPLVPGGEKTVFSNTFNWRDFDNEYDYSHMTEAELLEMLALTTNSNYVIDLNLAIENARYPWY</sequence>
<accession>A0A6J5KW58</accession>
<reference evidence="2" key="1">
    <citation type="submission" date="2020-04" db="EMBL/GenBank/DDBJ databases">
        <authorList>
            <person name="Chiriac C."/>
            <person name="Salcher M."/>
            <person name="Ghai R."/>
            <person name="Kavagutti S V."/>
        </authorList>
    </citation>
    <scope>NUCLEOTIDE SEQUENCE</scope>
</reference>